<comment type="subcellular location">
    <subcellularLocation>
        <location evidence="1">Cell membrane</location>
        <topology evidence="1">Multi-pass membrane protein</topology>
    </subcellularLocation>
</comment>
<dbReference type="SUPFAM" id="SSF90123">
    <property type="entry name" value="ABC transporter transmembrane region"/>
    <property type="match status" value="1"/>
</dbReference>
<reference evidence="6" key="1">
    <citation type="submission" date="2015-01" db="EMBL/GenBank/DDBJ databases">
        <authorList>
            <person name="Manzoor Shahid"/>
            <person name="Zubair Saima"/>
        </authorList>
    </citation>
    <scope>NUCLEOTIDE SEQUENCE [LARGE SCALE GENOMIC DNA]</scope>
    <source>
        <strain evidence="6">V1</strain>
    </source>
</reference>
<accession>A0A0B7GR04</accession>
<keyword evidence="2" id="KW-0812">Transmembrane</keyword>
<evidence type="ECO:0000256" key="3">
    <source>
        <dbReference type="ARBA" id="ARBA00022989"/>
    </source>
</evidence>
<keyword evidence="4" id="KW-0472">Membrane</keyword>
<evidence type="ECO:0000313" key="6">
    <source>
        <dbReference type="Proteomes" id="UP000042527"/>
    </source>
</evidence>
<proteinExistence type="predicted"/>
<keyword evidence="6" id="KW-1185">Reference proteome</keyword>
<dbReference type="GO" id="GO:0140359">
    <property type="term" value="F:ABC-type transporter activity"/>
    <property type="evidence" value="ECO:0007669"/>
    <property type="project" value="InterPro"/>
</dbReference>
<evidence type="ECO:0000313" key="5">
    <source>
        <dbReference type="EMBL" id="CEM60999.1"/>
    </source>
</evidence>
<dbReference type="AlphaFoldDB" id="A0A0B7GR04"/>
<dbReference type="EMBL" id="CDNC01000005">
    <property type="protein sequence ID" value="CEM60999.1"/>
    <property type="molecule type" value="Genomic_DNA"/>
</dbReference>
<dbReference type="Gene3D" id="1.20.1560.10">
    <property type="entry name" value="ABC transporter type 1, transmembrane domain"/>
    <property type="match status" value="1"/>
</dbReference>
<evidence type="ECO:0000256" key="2">
    <source>
        <dbReference type="ARBA" id="ARBA00022692"/>
    </source>
</evidence>
<dbReference type="GO" id="GO:0005886">
    <property type="term" value="C:plasma membrane"/>
    <property type="evidence" value="ECO:0007669"/>
    <property type="project" value="UniProtKB-SubCell"/>
</dbReference>
<dbReference type="InterPro" id="IPR011527">
    <property type="entry name" value="ABC1_TM_dom"/>
</dbReference>
<organism evidence="5 6">
    <name type="scientific">Treponema phagedenis</name>
    <dbReference type="NCBI Taxonomy" id="162"/>
    <lineage>
        <taxon>Bacteria</taxon>
        <taxon>Pseudomonadati</taxon>
        <taxon>Spirochaetota</taxon>
        <taxon>Spirochaetia</taxon>
        <taxon>Spirochaetales</taxon>
        <taxon>Treponemataceae</taxon>
        <taxon>Treponema</taxon>
    </lineage>
</organism>
<dbReference type="InterPro" id="IPR036640">
    <property type="entry name" value="ABC1_TM_sf"/>
</dbReference>
<dbReference type="RefSeq" id="WP_024753236.1">
    <property type="nucleotide sequence ID" value="NZ_CDNC01000005.1"/>
</dbReference>
<dbReference type="GO" id="GO:0005524">
    <property type="term" value="F:ATP binding"/>
    <property type="evidence" value="ECO:0007669"/>
    <property type="project" value="InterPro"/>
</dbReference>
<protein>
    <submittedName>
        <fullName evidence="5">Uncharacterized protein</fullName>
    </submittedName>
</protein>
<dbReference type="PROSITE" id="PS50929">
    <property type="entry name" value="ABC_TM1F"/>
    <property type="match status" value="1"/>
</dbReference>
<keyword evidence="3" id="KW-1133">Transmembrane helix</keyword>
<dbReference type="GeneID" id="57753941"/>
<gene>
    <name evidence="5" type="ORF">TPHV1_130037</name>
</gene>
<evidence type="ECO:0000256" key="1">
    <source>
        <dbReference type="ARBA" id="ARBA00004651"/>
    </source>
</evidence>
<evidence type="ECO:0000256" key="4">
    <source>
        <dbReference type="ARBA" id="ARBA00023136"/>
    </source>
</evidence>
<dbReference type="Proteomes" id="UP000042527">
    <property type="component" value="Unassembled WGS sequence"/>
</dbReference>
<sequence length="116" mass="13399">MALPNFFAVAIVTPIMMFAVMFFVDWRLGILLVILTIISIACMFGMYGDMTFMEKYAKALEKMNSEAVEYVRGMQVIKIFNASVASYKSFYNAISDYKDCVFKYTMSCRVPYNLFF</sequence>
<name>A0A0B7GR04_TREPH</name>
<dbReference type="Pfam" id="PF00664">
    <property type="entry name" value="ABC_membrane"/>
    <property type="match status" value="1"/>
</dbReference>